<dbReference type="Gene3D" id="3.30.70.260">
    <property type="match status" value="1"/>
</dbReference>
<dbReference type="GO" id="GO:0047769">
    <property type="term" value="F:arogenate dehydratase activity"/>
    <property type="evidence" value="ECO:0007669"/>
    <property type="project" value="UniProtKB-EC"/>
</dbReference>
<keyword evidence="3" id="KW-0028">Amino-acid biosynthesis</keyword>
<feature type="region of interest" description="Disordered" evidence="7">
    <location>
        <begin position="1"/>
        <end position="70"/>
    </location>
</feature>
<dbReference type="InterPro" id="IPR045865">
    <property type="entry name" value="ACT-like_dom_sf"/>
</dbReference>
<gene>
    <name evidence="10" type="ORF">HKI87_08g52830</name>
</gene>
<dbReference type="PROSITE" id="PS00858">
    <property type="entry name" value="PREPHENATE_DEHYDR_2"/>
    <property type="match status" value="1"/>
</dbReference>
<dbReference type="PANTHER" id="PTHR21022:SF19">
    <property type="entry name" value="PREPHENATE DEHYDRATASE-RELATED"/>
    <property type="match status" value="1"/>
</dbReference>
<evidence type="ECO:0000256" key="1">
    <source>
        <dbReference type="ARBA" id="ARBA00004929"/>
    </source>
</evidence>
<evidence type="ECO:0000256" key="5">
    <source>
        <dbReference type="ARBA" id="ARBA00023222"/>
    </source>
</evidence>
<feature type="compositionally biased region" description="Low complexity" evidence="7">
    <location>
        <begin position="51"/>
        <end position="60"/>
    </location>
</feature>
<keyword evidence="4" id="KW-0057">Aromatic amino acid biosynthesis</keyword>
<sequence>MRAATSEWRATRCAHPGRALGSRSRPGHGGSQEPARPRRGWRSAGRGVPGLEAAKSSELGESSKGESSKFSSRWMNVPRVAYHGAPGAFSSLAARELLPECEPVACETLELVTESVAQWRSDLAILPIQNTLEGTLHDIQDRLVSCGLHIVGEVNIPVIHCLLALPGTRKEDVKTVLSHSVALAQCSTLLKGMGSVREAVFDTAYAAKVIKAEGKTDAAAIASKEAAEEFGLEVLAEDVHDKERGQNIQRYLLLARDPMEYDAVSTYKTSIVFTLDEGSGQLFKALSVFALRDMNITKIESRPLRANPLLATGEGAPTQFNYIFYLDYIGHTSEIKCQQAMRHLQEITPFFKVLGSYPAANEAFRVWSS</sequence>
<evidence type="ECO:0000259" key="8">
    <source>
        <dbReference type="PROSITE" id="PS51171"/>
    </source>
</evidence>
<accession>A0AAX4PBX4</accession>
<dbReference type="Gene3D" id="3.40.190.10">
    <property type="entry name" value="Periplasmic binding protein-like II"/>
    <property type="match status" value="2"/>
</dbReference>
<keyword evidence="5" id="KW-0584">Phenylalanine biosynthesis</keyword>
<dbReference type="SUPFAM" id="SSF53850">
    <property type="entry name" value="Periplasmic binding protein-like II"/>
    <property type="match status" value="1"/>
</dbReference>
<keyword evidence="6" id="KW-0456">Lyase</keyword>
<dbReference type="PANTHER" id="PTHR21022">
    <property type="entry name" value="PREPHENATE DEHYDRATASE P PROTEIN"/>
    <property type="match status" value="1"/>
</dbReference>
<evidence type="ECO:0000313" key="11">
    <source>
        <dbReference type="Proteomes" id="UP001472866"/>
    </source>
</evidence>
<dbReference type="AlphaFoldDB" id="A0AAX4PBX4"/>
<organism evidence="10 11">
    <name type="scientific">Chloropicon roscoffensis</name>
    <dbReference type="NCBI Taxonomy" id="1461544"/>
    <lineage>
        <taxon>Eukaryota</taxon>
        <taxon>Viridiplantae</taxon>
        <taxon>Chlorophyta</taxon>
        <taxon>Chloropicophyceae</taxon>
        <taxon>Chloropicales</taxon>
        <taxon>Chloropicaceae</taxon>
        <taxon>Chloropicon</taxon>
    </lineage>
</organism>
<dbReference type="EC" id="4.2.1.91" evidence="2"/>
<reference evidence="10 11" key="1">
    <citation type="submission" date="2024-03" db="EMBL/GenBank/DDBJ databases">
        <title>Complete genome sequence of the green alga Chloropicon roscoffensis RCC1871.</title>
        <authorList>
            <person name="Lemieux C."/>
            <person name="Pombert J.-F."/>
            <person name="Otis C."/>
            <person name="Turmel M."/>
        </authorList>
    </citation>
    <scope>NUCLEOTIDE SEQUENCE [LARGE SCALE GENOMIC DNA]</scope>
    <source>
        <strain evidence="10 11">RCC1871</strain>
    </source>
</reference>
<dbReference type="InterPro" id="IPR002912">
    <property type="entry name" value="ACT_dom"/>
</dbReference>
<dbReference type="CDD" id="cd04905">
    <property type="entry name" value="ACT_CM-PDT"/>
    <property type="match status" value="1"/>
</dbReference>
<name>A0AAX4PBX4_9CHLO</name>
<dbReference type="Pfam" id="PF00800">
    <property type="entry name" value="PDT"/>
    <property type="match status" value="1"/>
</dbReference>
<dbReference type="SUPFAM" id="SSF55021">
    <property type="entry name" value="ACT-like"/>
    <property type="match status" value="1"/>
</dbReference>
<dbReference type="CDD" id="cd13631">
    <property type="entry name" value="PBP2_Ct-PDT_like"/>
    <property type="match status" value="1"/>
</dbReference>
<evidence type="ECO:0000256" key="6">
    <source>
        <dbReference type="ARBA" id="ARBA00023239"/>
    </source>
</evidence>
<evidence type="ECO:0000259" key="9">
    <source>
        <dbReference type="PROSITE" id="PS51671"/>
    </source>
</evidence>
<proteinExistence type="predicted"/>
<protein>
    <recommendedName>
        <fullName evidence="2">arogenate dehydratase</fullName>
        <ecNumber evidence="2">4.2.1.91</ecNumber>
    </recommendedName>
</protein>
<keyword evidence="11" id="KW-1185">Reference proteome</keyword>
<feature type="domain" description="ACT" evidence="9">
    <location>
        <begin position="270"/>
        <end position="358"/>
    </location>
</feature>
<dbReference type="Proteomes" id="UP001472866">
    <property type="component" value="Chromosome 08"/>
</dbReference>
<feature type="domain" description="Prephenate dehydratase" evidence="8">
    <location>
        <begin position="79"/>
        <end position="256"/>
    </location>
</feature>
<dbReference type="PROSITE" id="PS51171">
    <property type="entry name" value="PREPHENATE_DEHYDR_3"/>
    <property type="match status" value="1"/>
</dbReference>
<dbReference type="GO" id="GO:0004664">
    <property type="term" value="F:prephenate dehydratase activity"/>
    <property type="evidence" value="ECO:0007669"/>
    <property type="project" value="InterPro"/>
</dbReference>
<dbReference type="GO" id="GO:0009507">
    <property type="term" value="C:chloroplast"/>
    <property type="evidence" value="ECO:0007669"/>
    <property type="project" value="TreeGrafter"/>
</dbReference>
<comment type="pathway">
    <text evidence="1">Amino-acid biosynthesis; L-phenylalanine biosynthesis; L-phenylalanine from L-arogenate: step 1/1.</text>
</comment>
<dbReference type="InterPro" id="IPR018528">
    <property type="entry name" value="Preph_deHydtase_CS"/>
</dbReference>
<evidence type="ECO:0000256" key="3">
    <source>
        <dbReference type="ARBA" id="ARBA00022605"/>
    </source>
</evidence>
<dbReference type="GO" id="GO:0009094">
    <property type="term" value="P:L-phenylalanine biosynthetic process"/>
    <property type="evidence" value="ECO:0007669"/>
    <property type="project" value="UniProtKB-KW"/>
</dbReference>
<dbReference type="EMBL" id="CP151508">
    <property type="protein sequence ID" value="WZN63732.1"/>
    <property type="molecule type" value="Genomic_DNA"/>
</dbReference>
<evidence type="ECO:0000256" key="7">
    <source>
        <dbReference type="SAM" id="MobiDB-lite"/>
    </source>
</evidence>
<dbReference type="PROSITE" id="PS51671">
    <property type="entry name" value="ACT"/>
    <property type="match status" value="1"/>
</dbReference>
<evidence type="ECO:0000313" key="10">
    <source>
        <dbReference type="EMBL" id="WZN63732.1"/>
    </source>
</evidence>
<evidence type="ECO:0000256" key="4">
    <source>
        <dbReference type="ARBA" id="ARBA00023141"/>
    </source>
</evidence>
<evidence type="ECO:0000256" key="2">
    <source>
        <dbReference type="ARBA" id="ARBA00013259"/>
    </source>
</evidence>
<dbReference type="InterPro" id="IPR001086">
    <property type="entry name" value="Preph_deHydtase"/>
</dbReference>